<organism evidence="2 3">
    <name type="scientific">Serendipita vermifera MAFF 305830</name>
    <dbReference type="NCBI Taxonomy" id="933852"/>
    <lineage>
        <taxon>Eukaryota</taxon>
        <taxon>Fungi</taxon>
        <taxon>Dikarya</taxon>
        <taxon>Basidiomycota</taxon>
        <taxon>Agaricomycotina</taxon>
        <taxon>Agaricomycetes</taxon>
        <taxon>Sebacinales</taxon>
        <taxon>Serendipitaceae</taxon>
        <taxon>Serendipita</taxon>
    </lineage>
</organism>
<dbReference type="STRING" id="933852.A0A0C3AW11"/>
<dbReference type="AlphaFoldDB" id="A0A0C3AW11"/>
<proteinExistence type="predicted"/>
<reference evidence="2 3" key="1">
    <citation type="submission" date="2014-04" db="EMBL/GenBank/DDBJ databases">
        <authorList>
            <consortium name="DOE Joint Genome Institute"/>
            <person name="Kuo A."/>
            <person name="Zuccaro A."/>
            <person name="Kohler A."/>
            <person name="Nagy L.G."/>
            <person name="Floudas D."/>
            <person name="Copeland A."/>
            <person name="Barry K.W."/>
            <person name="Cichocki N."/>
            <person name="Veneault-Fourrey C."/>
            <person name="LaButti K."/>
            <person name="Lindquist E.A."/>
            <person name="Lipzen A."/>
            <person name="Lundell T."/>
            <person name="Morin E."/>
            <person name="Murat C."/>
            <person name="Sun H."/>
            <person name="Tunlid A."/>
            <person name="Henrissat B."/>
            <person name="Grigoriev I.V."/>
            <person name="Hibbett D.S."/>
            <person name="Martin F."/>
            <person name="Nordberg H.P."/>
            <person name="Cantor M.N."/>
            <person name="Hua S.X."/>
        </authorList>
    </citation>
    <scope>NUCLEOTIDE SEQUENCE [LARGE SCALE GENOMIC DNA]</scope>
    <source>
        <strain evidence="2 3">MAFF 305830</strain>
    </source>
</reference>
<evidence type="ECO:0000313" key="2">
    <source>
        <dbReference type="EMBL" id="KIM23476.1"/>
    </source>
</evidence>
<accession>A0A0C3AW11</accession>
<dbReference type="HOGENOM" id="CLU_1595574_0_0_1"/>
<protein>
    <recommendedName>
        <fullName evidence="4">RING-type domain-containing protein</fullName>
    </recommendedName>
</protein>
<gene>
    <name evidence="2" type="ORF">M408DRAFT_77542</name>
</gene>
<keyword evidence="3" id="KW-1185">Reference proteome</keyword>
<evidence type="ECO:0000313" key="3">
    <source>
        <dbReference type="Proteomes" id="UP000054097"/>
    </source>
</evidence>
<sequence length="167" mass="18256">MLFGLTPLGGATAGPAAGPNPGTTAPGTTGVNRTERSRAPRKKWIAPEGTSLRSVIESKERQVGLRCDDVSCLYGPEDGDEENADVKIRTERTCLRKNPGSAEPSCMHTYHPECLLVASRVADIGLDREMDSDGPDEWLEVGCPFCRVHGGQEKREWRNHRELASRV</sequence>
<reference evidence="3" key="2">
    <citation type="submission" date="2015-01" db="EMBL/GenBank/DDBJ databases">
        <title>Evolutionary Origins and Diversification of the Mycorrhizal Mutualists.</title>
        <authorList>
            <consortium name="DOE Joint Genome Institute"/>
            <consortium name="Mycorrhizal Genomics Consortium"/>
            <person name="Kohler A."/>
            <person name="Kuo A."/>
            <person name="Nagy L.G."/>
            <person name="Floudas D."/>
            <person name="Copeland A."/>
            <person name="Barry K.W."/>
            <person name="Cichocki N."/>
            <person name="Veneault-Fourrey C."/>
            <person name="LaButti K."/>
            <person name="Lindquist E.A."/>
            <person name="Lipzen A."/>
            <person name="Lundell T."/>
            <person name="Morin E."/>
            <person name="Murat C."/>
            <person name="Riley R."/>
            <person name="Ohm R."/>
            <person name="Sun H."/>
            <person name="Tunlid A."/>
            <person name="Henrissat B."/>
            <person name="Grigoriev I.V."/>
            <person name="Hibbett D.S."/>
            <person name="Martin F."/>
        </authorList>
    </citation>
    <scope>NUCLEOTIDE SEQUENCE [LARGE SCALE GENOMIC DNA]</scope>
    <source>
        <strain evidence="3">MAFF 305830</strain>
    </source>
</reference>
<dbReference type="EMBL" id="KN824336">
    <property type="protein sequence ID" value="KIM23476.1"/>
    <property type="molecule type" value="Genomic_DNA"/>
</dbReference>
<feature type="compositionally biased region" description="Low complexity" evidence="1">
    <location>
        <begin position="1"/>
        <end position="30"/>
    </location>
</feature>
<dbReference type="Proteomes" id="UP000054097">
    <property type="component" value="Unassembled WGS sequence"/>
</dbReference>
<dbReference type="OrthoDB" id="8062037at2759"/>
<name>A0A0C3AW11_SERVB</name>
<evidence type="ECO:0000256" key="1">
    <source>
        <dbReference type="SAM" id="MobiDB-lite"/>
    </source>
</evidence>
<evidence type="ECO:0008006" key="4">
    <source>
        <dbReference type="Google" id="ProtNLM"/>
    </source>
</evidence>
<feature type="region of interest" description="Disordered" evidence="1">
    <location>
        <begin position="1"/>
        <end position="42"/>
    </location>
</feature>